<protein>
    <recommendedName>
        <fullName evidence="3">S-methyl-5'-thioadenosine phosphorylase</fullName>
        <ecNumber evidence="3">2.4.2.28</ecNumber>
    </recommendedName>
    <alternativeName>
        <fullName evidence="3">5'-methylthioadenosine phosphorylase</fullName>
        <shortName evidence="3">MTA phosphorylase</shortName>
        <shortName evidence="3">MTAP</shortName>
    </alternativeName>
</protein>
<evidence type="ECO:0000256" key="4">
    <source>
        <dbReference type="SAM" id="MobiDB-lite"/>
    </source>
</evidence>
<comment type="similarity">
    <text evidence="3">Belongs to the PNP/MTAP phosphorylase family. MTAP subfamily.</text>
</comment>
<proteinExistence type="inferred from homology"/>
<feature type="binding site" evidence="3">
    <location>
        <position position="205"/>
    </location>
    <ligand>
        <name>phosphate</name>
        <dbReference type="ChEBI" id="CHEBI:43474"/>
    </ligand>
</feature>
<dbReference type="AlphaFoldDB" id="A0AB39L222"/>
<reference evidence="6" key="1">
    <citation type="submission" date="2024-07" db="EMBL/GenBank/DDBJ databases">
        <authorList>
            <person name="fu j."/>
        </authorList>
    </citation>
    <scope>NUCLEOTIDE SEQUENCE</scope>
    <source>
        <strain evidence="6">P10A9</strain>
    </source>
</reference>
<keyword evidence="1 3" id="KW-0328">Glycosyltransferase</keyword>
<dbReference type="EC" id="2.4.2.28" evidence="3"/>
<dbReference type="InterPro" id="IPR000845">
    <property type="entry name" value="Nucleoside_phosphorylase_d"/>
</dbReference>
<feature type="site" description="Important for substrate specificity" evidence="3">
    <location>
        <position position="186"/>
    </location>
</feature>
<organism evidence="6">
    <name type="scientific">Sinomonas puerhi</name>
    <dbReference type="NCBI Taxonomy" id="3238584"/>
    <lineage>
        <taxon>Bacteria</taxon>
        <taxon>Bacillati</taxon>
        <taxon>Actinomycetota</taxon>
        <taxon>Actinomycetes</taxon>
        <taxon>Micrococcales</taxon>
        <taxon>Micrococcaceae</taxon>
        <taxon>Sinomonas</taxon>
    </lineage>
</organism>
<dbReference type="Pfam" id="PF01048">
    <property type="entry name" value="PNP_UDP_1"/>
    <property type="match status" value="1"/>
</dbReference>
<dbReference type="InterPro" id="IPR010044">
    <property type="entry name" value="MTAP"/>
</dbReference>
<evidence type="ECO:0000256" key="2">
    <source>
        <dbReference type="ARBA" id="ARBA00022679"/>
    </source>
</evidence>
<evidence type="ECO:0000256" key="3">
    <source>
        <dbReference type="HAMAP-Rule" id="MF_01963"/>
    </source>
</evidence>
<comment type="pathway">
    <text evidence="3">Amino-acid biosynthesis; L-methionine biosynthesis via salvage pathway; S-methyl-5-thio-alpha-D-ribose 1-phosphate from S-methyl-5'-thioadenosine (phosphorylase route): step 1/1.</text>
</comment>
<dbReference type="HAMAP" id="MF_01963">
    <property type="entry name" value="MTAP"/>
    <property type="match status" value="1"/>
</dbReference>
<accession>A0AB39L222</accession>
<dbReference type="PANTHER" id="PTHR42679:SF2">
    <property type="entry name" value="S-METHYL-5'-THIOADENOSINE PHOSPHORYLASE"/>
    <property type="match status" value="1"/>
</dbReference>
<comment type="function">
    <text evidence="3">Catalyzes the reversible phosphorylation of S-methyl-5'-thioadenosine (MTA) to adenine and 5-methylthioribose-1-phosphate. Involved in the breakdown of MTA, a major by-product of polyamine biosynthesis. Responsible for the first step in the methionine salvage pathway after MTA has been generated from S-adenosylmethionine. Has broad substrate specificity with 6-aminopurine nucleosides as preferred substrates.</text>
</comment>
<dbReference type="GO" id="GO:0005829">
    <property type="term" value="C:cytosol"/>
    <property type="evidence" value="ECO:0007669"/>
    <property type="project" value="TreeGrafter"/>
</dbReference>
<evidence type="ECO:0000259" key="5">
    <source>
        <dbReference type="Pfam" id="PF01048"/>
    </source>
</evidence>
<feature type="domain" description="Nucleoside phosphorylase" evidence="5">
    <location>
        <begin position="12"/>
        <end position="245"/>
    </location>
</feature>
<dbReference type="InterPro" id="IPR035994">
    <property type="entry name" value="Nucleoside_phosphorylase_sf"/>
</dbReference>
<feature type="binding site" evidence="3">
    <location>
        <position position="19"/>
    </location>
    <ligand>
        <name>phosphate</name>
        <dbReference type="ChEBI" id="CHEBI:43474"/>
    </ligand>
</feature>
<keyword evidence="3" id="KW-0660">Purine salvage</keyword>
<comment type="catalytic activity">
    <reaction evidence="3">
        <text>S-methyl-5'-thioadenosine + phosphate = 5-(methylsulfanyl)-alpha-D-ribose 1-phosphate + adenine</text>
        <dbReference type="Rhea" id="RHEA:11852"/>
        <dbReference type="ChEBI" id="CHEBI:16708"/>
        <dbReference type="ChEBI" id="CHEBI:17509"/>
        <dbReference type="ChEBI" id="CHEBI:43474"/>
        <dbReference type="ChEBI" id="CHEBI:58533"/>
        <dbReference type="EC" id="2.4.2.28"/>
    </reaction>
</comment>
<feature type="binding site" evidence="3">
    <location>
        <begin position="67"/>
        <end position="68"/>
    </location>
    <ligand>
        <name>phosphate</name>
        <dbReference type="ChEBI" id="CHEBI:43474"/>
    </ligand>
</feature>
<feature type="site" description="Important for substrate specificity" evidence="3">
    <location>
        <position position="241"/>
    </location>
</feature>
<dbReference type="SUPFAM" id="SSF53167">
    <property type="entry name" value="Purine and uridine phosphorylases"/>
    <property type="match status" value="1"/>
</dbReference>
<feature type="region of interest" description="Disordered" evidence="4">
    <location>
        <begin position="316"/>
        <end position="339"/>
    </location>
</feature>
<dbReference type="GO" id="GO:0017061">
    <property type="term" value="F:S-methyl-5-thioadenosine phosphorylase activity"/>
    <property type="evidence" value="ECO:0007669"/>
    <property type="project" value="UniProtKB-UniRule"/>
</dbReference>
<sequence>MESVNDHPFRARVAIIGGSGLYRLPGADRVAEIETPYGPASAPISLIGGRRPGDHGPDGPAVAFLPRHGSGHSVAPRQVNYRANLWALKSLGVEAVFATAACGSLVPELAPGSFVLPDQFIDRTWGRADTFFDGTGPGAAAGVQHLSAADPYCPGLRDVLASALADARIPYAASGTMAVINGPRFSTRAESRALAQTGAELVGMTQYPEAVLAAELGMGYAALAFVTDSDAGASAGEAVTAEAVWERLAGASLVFERVLLAAARLVPEGYAPRKLLPDEAVARLMAAAAASPDPGLLATGRPAATGGVAAGMVPTPPAASVPAAPAPAAPAPGRVAVRR</sequence>
<evidence type="ECO:0000313" key="6">
    <source>
        <dbReference type="EMBL" id="XDP45263.1"/>
    </source>
</evidence>
<feature type="binding site" evidence="3">
    <location>
        <begin position="228"/>
        <end position="230"/>
    </location>
    <ligand>
        <name>substrate</name>
    </ligand>
</feature>
<gene>
    <name evidence="3" type="primary">mtnP</name>
    <name evidence="6" type="ORF">AB5L97_18695</name>
</gene>
<dbReference type="CDD" id="cd09010">
    <property type="entry name" value="MTAP_SsMTAPII_like_MTIP"/>
    <property type="match status" value="1"/>
</dbReference>
<name>A0AB39L222_9MICC</name>
<dbReference type="GO" id="GO:0019509">
    <property type="term" value="P:L-methionine salvage from methylthioadenosine"/>
    <property type="evidence" value="ECO:0007669"/>
    <property type="project" value="UniProtKB-UniRule"/>
</dbReference>
<dbReference type="KEGG" id="spue:AB5L97_18695"/>
<feature type="compositionally biased region" description="Pro residues" evidence="4">
    <location>
        <begin position="316"/>
        <end position="330"/>
    </location>
</feature>
<feature type="binding site" evidence="3">
    <location>
        <position position="204"/>
    </location>
    <ligand>
        <name>substrate</name>
    </ligand>
</feature>
<dbReference type="GO" id="GO:0006166">
    <property type="term" value="P:purine ribonucleoside salvage"/>
    <property type="evidence" value="ECO:0007669"/>
    <property type="project" value="UniProtKB-KW"/>
</dbReference>
<dbReference type="RefSeq" id="WP_369045824.1">
    <property type="nucleotide sequence ID" value="NZ_CP163302.1"/>
</dbReference>
<dbReference type="EMBL" id="CP163302">
    <property type="protein sequence ID" value="XDP45263.1"/>
    <property type="molecule type" value="Genomic_DNA"/>
</dbReference>
<comment type="subunit">
    <text evidence="3">Homohexamer. Dimer of a homotrimer.</text>
</comment>
<evidence type="ECO:0000256" key="1">
    <source>
        <dbReference type="ARBA" id="ARBA00022676"/>
    </source>
</evidence>
<dbReference type="Gene3D" id="3.40.50.1580">
    <property type="entry name" value="Nucleoside phosphorylase domain"/>
    <property type="match status" value="1"/>
</dbReference>
<keyword evidence="2 3" id="KW-0808">Transferase</keyword>
<dbReference type="PANTHER" id="PTHR42679">
    <property type="entry name" value="S-METHYL-5'-THIOADENOSINE PHOSPHORYLASE"/>
    <property type="match status" value="1"/>
</dbReference>
<comment type="caution">
    <text evidence="3">Lacks conserved residue(s) required for the propagation of feature annotation.</text>
</comment>